<accession>F8JYU3</accession>
<dbReference type="KEGG" id="scy:SCATT_16900"/>
<evidence type="ECO:0008006" key="3">
    <source>
        <dbReference type="Google" id="ProtNLM"/>
    </source>
</evidence>
<organism evidence="1 2">
    <name type="scientific">Streptantibioticus cattleyicolor (strain ATCC 35852 / DSM 46488 / JCM 4925 / NBRC 14057 / NRRL 8057)</name>
    <name type="common">Streptomyces cattleya</name>
    <dbReference type="NCBI Taxonomy" id="1003195"/>
    <lineage>
        <taxon>Bacteria</taxon>
        <taxon>Bacillati</taxon>
        <taxon>Actinomycetota</taxon>
        <taxon>Actinomycetes</taxon>
        <taxon>Kitasatosporales</taxon>
        <taxon>Streptomycetaceae</taxon>
        <taxon>Streptantibioticus</taxon>
    </lineage>
</organism>
<keyword evidence="2" id="KW-1185">Reference proteome</keyword>
<reference evidence="2" key="1">
    <citation type="submission" date="2011-12" db="EMBL/GenBank/DDBJ databases">
        <title>Complete genome sequence of Streptomyces cattleya strain DSM 46488.</title>
        <authorList>
            <person name="Ou H.-Y."/>
            <person name="Li P."/>
            <person name="Zhao C."/>
            <person name="O'Hagan D."/>
            <person name="Deng Z."/>
        </authorList>
    </citation>
    <scope>NUCLEOTIDE SEQUENCE [LARGE SCALE GENOMIC DNA]</scope>
    <source>
        <strain evidence="2">ATCC 35852 / DSM 46488 / JCM 4925 / NBRC 14057 / NRRL 8057</strain>
    </source>
</reference>
<evidence type="ECO:0000313" key="2">
    <source>
        <dbReference type="Proteomes" id="UP000007842"/>
    </source>
</evidence>
<accession>G8WP28</accession>
<name>F8JYU3_STREN</name>
<gene>
    <name evidence="1" type="ordered locus">SCATT_16900</name>
</gene>
<protein>
    <recommendedName>
        <fullName evidence="3">PadR family transcriptional regulator</fullName>
    </recommendedName>
</protein>
<dbReference type="EMBL" id="CP003219">
    <property type="protein sequence ID" value="AEW94061.1"/>
    <property type="molecule type" value="Genomic_DNA"/>
</dbReference>
<sequence length="90" mass="9617">MRGVDPNGDTGDGGVILSEGEYMTLALLEVTGPARPTATHKRSYPVLGELIDAGYVEVFGSIYESTRVITEVGREALRKHREAGPGGQNE</sequence>
<proteinExistence type="predicted"/>
<dbReference type="Proteomes" id="UP000007842">
    <property type="component" value="Chromosome"/>
</dbReference>
<evidence type="ECO:0000313" key="1">
    <source>
        <dbReference type="EMBL" id="AEW94061.1"/>
    </source>
</evidence>
<dbReference type="AlphaFoldDB" id="F8JYU3"/>
<dbReference type="KEGG" id="sct:SCAT_1692"/>
<dbReference type="HOGENOM" id="CLU_2439405_0_0_11"/>
<dbReference type="PATRIC" id="fig|1003195.29.peg.1695"/>